<keyword evidence="12" id="KW-1185">Reference proteome</keyword>
<feature type="compositionally biased region" description="Low complexity" evidence="8">
    <location>
        <begin position="745"/>
        <end position="754"/>
    </location>
</feature>
<keyword evidence="7" id="KW-0788">Thiol protease</keyword>
<dbReference type="Pfam" id="PF00443">
    <property type="entry name" value="UCH"/>
    <property type="match status" value="1"/>
</dbReference>
<comment type="catalytic activity">
    <reaction evidence="1">
        <text>Thiol-dependent hydrolysis of ester, thioester, amide, peptide and isopeptide bonds formed by the C-terminal Gly of ubiquitin (a 76-residue protein attached to proteins as an intracellular targeting signal).</text>
        <dbReference type="EC" id="3.4.19.12"/>
    </reaction>
</comment>
<feature type="compositionally biased region" description="Basic and acidic residues" evidence="8">
    <location>
        <begin position="757"/>
        <end position="766"/>
    </location>
</feature>
<dbReference type="AlphaFoldDB" id="A0A2H3BDV6"/>
<evidence type="ECO:0000256" key="4">
    <source>
        <dbReference type="ARBA" id="ARBA00022670"/>
    </source>
</evidence>
<feature type="domain" description="USP" evidence="10">
    <location>
        <begin position="116"/>
        <end position="582"/>
    </location>
</feature>
<keyword evidence="6" id="KW-0378">Hydrolase</keyword>
<evidence type="ECO:0000256" key="8">
    <source>
        <dbReference type="SAM" id="MobiDB-lite"/>
    </source>
</evidence>
<dbReference type="GO" id="GO:0005634">
    <property type="term" value="C:nucleus"/>
    <property type="evidence" value="ECO:0007669"/>
    <property type="project" value="TreeGrafter"/>
</dbReference>
<feature type="region of interest" description="Disordered" evidence="8">
    <location>
        <begin position="75"/>
        <end position="97"/>
    </location>
</feature>
<dbReference type="InterPro" id="IPR028889">
    <property type="entry name" value="USP"/>
</dbReference>
<comment type="similarity">
    <text evidence="2">Belongs to the peptidase C19 family.</text>
</comment>
<evidence type="ECO:0000256" key="1">
    <source>
        <dbReference type="ARBA" id="ARBA00000707"/>
    </source>
</evidence>
<evidence type="ECO:0000256" key="2">
    <source>
        <dbReference type="ARBA" id="ARBA00009085"/>
    </source>
</evidence>
<dbReference type="PANTHER" id="PTHR24006">
    <property type="entry name" value="UBIQUITIN CARBOXYL-TERMINAL HYDROLASE"/>
    <property type="match status" value="1"/>
</dbReference>
<accession>A0A2H3BDV6</accession>
<dbReference type="CDD" id="cd02662">
    <property type="entry name" value="Peptidase_C19F"/>
    <property type="match status" value="1"/>
</dbReference>
<evidence type="ECO:0000256" key="7">
    <source>
        <dbReference type="ARBA" id="ARBA00022807"/>
    </source>
</evidence>
<feature type="compositionally biased region" description="Low complexity" evidence="8">
    <location>
        <begin position="767"/>
        <end position="780"/>
    </location>
</feature>
<name>A0A2H3BDV6_9AGAR</name>
<sequence>MNAFTIRDILLQTVSSSLFQQIFPFVVLFLVPVLVLSITSKFKYAPPHYPFVMGLESLGFSMPWNWFSNTGNGGAITPNGRSGHHHHEKRKSKKSKGKIELVPVKTEEAVDDGYYPGLVNISGTYCFMNSTVQALSSLSYLQPQIDAVHSKAETLDVPTPVIDALQDLFHRLNTQTSTPSSIRPVDLISVLSSPSSARFNSLFNSREHQDAQELFQLVSECIKNETINVDKEGLRDHGLNALSQEAGINPEIGKSVFDGLTANRRSCVICGYTEAVMHFAFDNWQLAVPRMAMSCTLEDCLEEYTRLEVLRDCICRRCSMLSTHRRLMQELETLVEATKPENKPSASKKRRLKEVRKMEVRVKAALDEGRIEDELKDIRMEKVFSSMSTKQAMIARPPPVLALHINRSVHYSHYAAKNNIRVIFPEVLDLTPFTTSGNLSTVPTSSLSTPSILPPRSSTPTPTTYANLHSRTIYRLSAVVCHYGQHSFGHYVCFRRKPPNSSVQDRWKPPRIIIKDRPSTSVKREDDSGPLVDFEWEDADSLSSAGTGKGWLRISDDTVDECGIESVLREGSGAFMLYYERAILSIPSPPEHHPYTTANGIANGYAYGVGTTSPESSEETLKPEMMMMMTKLSNGNGSVRSLVSINGTLKSEDNEKTGSVSGSPPSHPGPRVVRSVAAGRGRRSSSVTTGFQRTMSSSPPLASSSKPISISNGHGPTKHSDTDPMMISSISSSAPASLFSPKPPTSRSTSSMTSHQLEPHNHKPDSSSHGASPSSAGLQR</sequence>
<evidence type="ECO:0000256" key="3">
    <source>
        <dbReference type="ARBA" id="ARBA00012759"/>
    </source>
</evidence>
<feature type="region of interest" description="Disordered" evidence="8">
    <location>
        <begin position="440"/>
        <end position="463"/>
    </location>
</feature>
<dbReference type="PROSITE" id="PS00973">
    <property type="entry name" value="USP_2"/>
    <property type="match status" value="1"/>
</dbReference>
<keyword evidence="5" id="KW-0833">Ubl conjugation pathway</keyword>
<dbReference type="Gene3D" id="3.90.70.10">
    <property type="entry name" value="Cysteine proteinases"/>
    <property type="match status" value="1"/>
</dbReference>
<dbReference type="InterPro" id="IPR018200">
    <property type="entry name" value="USP_CS"/>
</dbReference>
<dbReference type="PROSITE" id="PS50235">
    <property type="entry name" value="USP_3"/>
    <property type="match status" value="1"/>
</dbReference>
<keyword evidence="4" id="KW-0645">Protease</keyword>
<feature type="compositionally biased region" description="Low complexity" evidence="8">
    <location>
        <begin position="696"/>
        <end position="711"/>
    </location>
</feature>
<dbReference type="EMBL" id="KZ293438">
    <property type="protein sequence ID" value="PBK67084.1"/>
    <property type="molecule type" value="Genomic_DNA"/>
</dbReference>
<dbReference type="EC" id="3.4.19.12" evidence="3"/>
<dbReference type="STRING" id="1076256.A0A2H3BDV6"/>
<keyword evidence="9" id="KW-0472">Membrane</keyword>
<feature type="compositionally biased region" description="Low complexity" evidence="8">
    <location>
        <begin position="724"/>
        <end position="737"/>
    </location>
</feature>
<feature type="region of interest" description="Disordered" evidence="8">
    <location>
        <begin position="649"/>
        <end position="780"/>
    </location>
</feature>
<keyword evidence="9" id="KW-1133">Transmembrane helix</keyword>
<dbReference type="GO" id="GO:0006508">
    <property type="term" value="P:proteolysis"/>
    <property type="evidence" value="ECO:0007669"/>
    <property type="project" value="UniProtKB-KW"/>
</dbReference>
<dbReference type="PANTHER" id="PTHR24006:SF888">
    <property type="entry name" value="UBIQUITIN CARBOXYL-TERMINAL HYDROLASE 30"/>
    <property type="match status" value="1"/>
</dbReference>
<gene>
    <name evidence="11" type="ORF">ARMSODRAFT_959757</name>
</gene>
<dbReference type="GO" id="GO:0004843">
    <property type="term" value="F:cysteine-type deubiquitinase activity"/>
    <property type="evidence" value="ECO:0007669"/>
    <property type="project" value="UniProtKB-EC"/>
</dbReference>
<dbReference type="InterPro" id="IPR001394">
    <property type="entry name" value="Peptidase_C19_UCH"/>
</dbReference>
<feature type="compositionally biased region" description="Low complexity" evidence="8">
    <location>
        <begin position="658"/>
        <end position="687"/>
    </location>
</feature>
<dbReference type="InterPro" id="IPR050164">
    <property type="entry name" value="Peptidase_C19"/>
</dbReference>
<dbReference type="Proteomes" id="UP000218334">
    <property type="component" value="Unassembled WGS sequence"/>
</dbReference>
<proteinExistence type="inferred from homology"/>
<evidence type="ECO:0000259" key="10">
    <source>
        <dbReference type="PROSITE" id="PS50235"/>
    </source>
</evidence>
<dbReference type="GO" id="GO:0005829">
    <property type="term" value="C:cytosol"/>
    <property type="evidence" value="ECO:0007669"/>
    <property type="project" value="TreeGrafter"/>
</dbReference>
<dbReference type="SUPFAM" id="SSF54001">
    <property type="entry name" value="Cysteine proteinases"/>
    <property type="match status" value="1"/>
</dbReference>
<keyword evidence="9" id="KW-0812">Transmembrane</keyword>
<dbReference type="GO" id="GO:0016579">
    <property type="term" value="P:protein deubiquitination"/>
    <property type="evidence" value="ECO:0007669"/>
    <property type="project" value="InterPro"/>
</dbReference>
<protein>
    <recommendedName>
        <fullName evidence="3">ubiquitinyl hydrolase 1</fullName>
        <ecNumber evidence="3">3.4.19.12</ecNumber>
    </recommendedName>
</protein>
<evidence type="ECO:0000256" key="6">
    <source>
        <dbReference type="ARBA" id="ARBA00022801"/>
    </source>
</evidence>
<dbReference type="InterPro" id="IPR038765">
    <property type="entry name" value="Papain-like_cys_pep_sf"/>
</dbReference>
<feature type="transmembrane region" description="Helical" evidence="9">
    <location>
        <begin position="18"/>
        <end position="37"/>
    </location>
</feature>
<evidence type="ECO:0000256" key="5">
    <source>
        <dbReference type="ARBA" id="ARBA00022786"/>
    </source>
</evidence>
<reference evidence="12" key="1">
    <citation type="journal article" date="2017" name="Nat. Ecol. Evol.">
        <title>Genome expansion and lineage-specific genetic innovations in the forest pathogenic fungi Armillaria.</title>
        <authorList>
            <person name="Sipos G."/>
            <person name="Prasanna A.N."/>
            <person name="Walter M.C."/>
            <person name="O'Connor E."/>
            <person name="Balint B."/>
            <person name="Krizsan K."/>
            <person name="Kiss B."/>
            <person name="Hess J."/>
            <person name="Varga T."/>
            <person name="Slot J."/>
            <person name="Riley R."/>
            <person name="Boka B."/>
            <person name="Rigling D."/>
            <person name="Barry K."/>
            <person name="Lee J."/>
            <person name="Mihaltcheva S."/>
            <person name="LaButti K."/>
            <person name="Lipzen A."/>
            <person name="Waldron R."/>
            <person name="Moloney N.M."/>
            <person name="Sperisen C."/>
            <person name="Kredics L."/>
            <person name="Vagvoelgyi C."/>
            <person name="Patrignani A."/>
            <person name="Fitzpatrick D."/>
            <person name="Nagy I."/>
            <person name="Doyle S."/>
            <person name="Anderson J.B."/>
            <person name="Grigoriev I.V."/>
            <person name="Gueldener U."/>
            <person name="Muensterkoetter M."/>
            <person name="Nagy L.G."/>
        </authorList>
    </citation>
    <scope>NUCLEOTIDE SEQUENCE [LARGE SCALE GENOMIC DNA]</scope>
    <source>
        <strain evidence="12">28-4</strain>
    </source>
</reference>
<organism evidence="11 12">
    <name type="scientific">Armillaria solidipes</name>
    <dbReference type="NCBI Taxonomy" id="1076256"/>
    <lineage>
        <taxon>Eukaryota</taxon>
        <taxon>Fungi</taxon>
        <taxon>Dikarya</taxon>
        <taxon>Basidiomycota</taxon>
        <taxon>Agaricomycotina</taxon>
        <taxon>Agaricomycetes</taxon>
        <taxon>Agaricomycetidae</taxon>
        <taxon>Agaricales</taxon>
        <taxon>Marasmiineae</taxon>
        <taxon>Physalacriaceae</taxon>
        <taxon>Armillaria</taxon>
    </lineage>
</organism>
<evidence type="ECO:0000256" key="9">
    <source>
        <dbReference type="SAM" id="Phobius"/>
    </source>
</evidence>
<evidence type="ECO:0000313" key="12">
    <source>
        <dbReference type="Proteomes" id="UP000218334"/>
    </source>
</evidence>
<evidence type="ECO:0000313" key="11">
    <source>
        <dbReference type="EMBL" id="PBK67084.1"/>
    </source>
</evidence>
<feature type="compositionally biased region" description="Basic residues" evidence="8">
    <location>
        <begin position="82"/>
        <end position="96"/>
    </location>
</feature>